<evidence type="ECO:0000313" key="5">
    <source>
        <dbReference type="Proteomes" id="UP000606721"/>
    </source>
</evidence>
<dbReference type="InterPro" id="IPR029063">
    <property type="entry name" value="SAM-dependent_MTases_sf"/>
</dbReference>
<dbReference type="Proteomes" id="UP000606721">
    <property type="component" value="Unassembled WGS sequence"/>
</dbReference>
<evidence type="ECO:0000259" key="3">
    <source>
        <dbReference type="Pfam" id="PF12161"/>
    </source>
</evidence>
<dbReference type="Pfam" id="PF12161">
    <property type="entry name" value="HsdM_N"/>
    <property type="match status" value="1"/>
</dbReference>
<comment type="similarity">
    <text evidence="1">Belongs to the N(4)/N(6)-methyltransferase family.</text>
</comment>
<keyword evidence="5" id="KW-1185">Reference proteome</keyword>
<feature type="domain" description="N6 adenine-specific DNA methyltransferase N-terminal" evidence="3">
    <location>
        <begin position="26"/>
        <end position="95"/>
    </location>
</feature>
<dbReference type="SUPFAM" id="SSF53335">
    <property type="entry name" value="S-adenosyl-L-methionine-dependent methyltransferases"/>
    <property type="match status" value="1"/>
</dbReference>
<evidence type="ECO:0000313" key="4">
    <source>
        <dbReference type="EMBL" id="MBD2281267.1"/>
    </source>
</evidence>
<proteinExistence type="inferred from homology"/>
<reference evidence="4 5" key="1">
    <citation type="journal article" date="2020" name="ISME J.">
        <title>Comparative genomics reveals insights into cyanobacterial evolution and habitat adaptation.</title>
        <authorList>
            <person name="Chen M.Y."/>
            <person name="Teng W.K."/>
            <person name="Zhao L."/>
            <person name="Hu C.X."/>
            <person name="Zhou Y.K."/>
            <person name="Han B.P."/>
            <person name="Song L.R."/>
            <person name="Shu W.S."/>
        </authorList>
    </citation>
    <scope>NUCLEOTIDE SEQUENCE [LARGE SCALE GENOMIC DNA]</scope>
    <source>
        <strain evidence="4 5">FACHB-1040</strain>
    </source>
</reference>
<dbReference type="InterPro" id="IPR038333">
    <property type="entry name" value="T1MK-like_N_sf"/>
</dbReference>
<evidence type="ECO:0000256" key="1">
    <source>
        <dbReference type="ARBA" id="ARBA00006594"/>
    </source>
</evidence>
<keyword evidence="2" id="KW-0680">Restriction system</keyword>
<accession>A0ABR8C2L0</accession>
<organism evidence="4 5">
    <name type="scientific">Aphanizomenon flos-aquae FACHB-1040</name>
    <dbReference type="NCBI Taxonomy" id="2692887"/>
    <lineage>
        <taxon>Bacteria</taxon>
        <taxon>Bacillati</taxon>
        <taxon>Cyanobacteriota</taxon>
        <taxon>Cyanophyceae</taxon>
        <taxon>Nostocales</taxon>
        <taxon>Aphanizomenonaceae</taxon>
        <taxon>Aphanizomenon</taxon>
    </lineage>
</organism>
<dbReference type="InterPro" id="IPR022749">
    <property type="entry name" value="D12N6_MeTrfase_N"/>
</dbReference>
<dbReference type="Gene3D" id="1.20.1260.30">
    <property type="match status" value="1"/>
</dbReference>
<dbReference type="EMBL" id="JACJQT010000103">
    <property type="protein sequence ID" value="MBD2281267.1"/>
    <property type="molecule type" value="Genomic_DNA"/>
</dbReference>
<dbReference type="RefSeq" id="WP_096663203.1">
    <property type="nucleotide sequence ID" value="NZ_JACJQT010000103.1"/>
</dbReference>
<gene>
    <name evidence="4" type="ORF">H6F99_24235</name>
</gene>
<evidence type="ECO:0000256" key="2">
    <source>
        <dbReference type="ARBA" id="ARBA00022747"/>
    </source>
</evidence>
<name>A0ABR8C2L0_APHFL</name>
<protein>
    <submittedName>
        <fullName evidence="4">Type I restriction-modification system subunit M N-terminal domain-containing protein</fullName>
    </submittedName>
</protein>
<comment type="caution">
    <text evidence="4">The sequence shown here is derived from an EMBL/GenBank/DDBJ whole genome shotgun (WGS) entry which is preliminary data.</text>
</comment>
<sequence length="136" mass="15624">MNHFQALQSIKFSELLMVMSFTPTCTRYYIPQQYNWEKIRFHPKEGLGEFITTAMRKIAGFNKNLSGILTLKDYNEKQHDQRVLDDDRLSDLIEVISPHHLGLKNANADREIGDILADLAGNCSPPLSLTRDQGFR</sequence>